<dbReference type="STRING" id="909663.GCA_000512235_01091"/>
<dbReference type="InterPro" id="IPR013482">
    <property type="entry name" value="Molybde_CF_guanTrfase"/>
</dbReference>
<evidence type="ECO:0000313" key="11">
    <source>
        <dbReference type="Proteomes" id="UP000777265"/>
    </source>
</evidence>
<evidence type="ECO:0000259" key="9">
    <source>
        <dbReference type="Pfam" id="PF12804"/>
    </source>
</evidence>
<feature type="domain" description="MobA-like NTP transferase" evidence="9">
    <location>
        <begin position="5"/>
        <end position="148"/>
    </location>
</feature>
<feature type="binding site" evidence="8">
    <location>
        <position position="65"/>
    </location>
    <ligand>
        <name>GTP</name>
        <dbReference type="ChEBI" id="CHEBI:37565"/>
    </ligand>
</feature>
<dbReference type="GO" id="GO:0006777">
    <property type="term" value="P:Mo-molybdopterin cofactor biosynthetic process"/>
    <property type="evidence" value="ECO:0007669"/>
    <property type="project" value="UniProtKB-KW"/>
</dbReference>
<dbReference type="GO" id="GO:0046872">
    <property type="term" value="F:metal ion binding"/>
    <property type="evidence" value="ECO:0007669"/>
    <property type="project" value="UniProtKB-KW"/>
</dbReference>
<feature type="binding site" evidence="8">
    <location>
        <begin position="8"/>
        <end position="10"/>
    </location>
    <ligand>
        <name>GTP</name>
        <dbReference type="ChEBI" id="CHEBI:37565"/>
    </ligand>
</feature>
<reference evidence="10" key="1">
    <citation type="journal article" date="2020" name="Biotechnol. Biofuels">
        <title>New insights from the biogas microbiome by comprehensive genome-resolved metagenomics of nearly 1600 species originating from multiple anaerobic digesters.</title>
        <authorList>
            <person name="Campanaro S."/>
            <person name="Treu L."/>
            <person name="Rodriguez-R L.M."/>
            <person name="Kovalovszki A."/>
            <person name="Ziels R.M."/>
            <person name="Maus I."/>
            <person name="Zhu X."/>
            <person name="Kougias P.G."/>
            <person name="Basile A."/>
            <person name="Luo G."/>
            <person name="Schluter A."/>
            <person name="Konstantinidis K.T."/>
            <person name="Angelidaki I."/>
        </authorList>
    </citation>
    <scope>NUCLEOTIDE SEQUENCE</scope>
    <source>
        <strain evidence="10">AS06rmzACSIP_7</strain>
    </source>
</reference>
<feature type="binding site" evidence="8">
    <location>
        <position position="94"/>
    </location>
    <ligand>
        <name>GTP</name>
        <dbReference type="ChEBI" id="CHEBI:37565"/>
    </ligand>
</feature>
<sequence>MKFACAILAGGRSRRMGRDKATLRITDKALIQQVYDKAKLVFRDIVIVSNHHEGFCGIEVPIIRDVIPVRSSMVGIVSALMAARSPYVFVLACDMPFVSREAMEYLLAQVNGEDIIVPTTKYGYEPLHAIYNRSCIPFMLTHIERRRLKVRDLFPYLSVNEVEDHSAFMYKGMPVFTNINVQEDLSLVRRLSTG</sequence>
<dbReference type="EC" id="2.7.7.77" evidence="8"/>
<evidence type="ECO:0000256" key="2">
    <source>
        <dbReference type="ARBA" id="ARBA00022679"/>
    </source>
</evidence>
<feature type="binding site" evidence="8">
    <location>
        <position position="20"/>
    </location>
    <ligand>
        <name>GTP</name>
        <dbReference type="ChEBI" id="CHEBI:37565"/>
    </ligand>
</feature>
<accession>A0A351U112</accession>
<dbReference type="InterPro" id="IPR029044">
    <property type="entry name" value="Nucleotide-diphossugar_trans"/>
</dbReference>
<name>A0A351U112_9BACT</name>
<dbReference type="SUPFAM" id="SSF53448">
    <property type="entry name" value="Nucleotide-diphospho-sugar transferases"/>
    <property type="match status" value="1"/>
</dbReference>
<dbReference type="Pfam" id="PF12804">
    <property type="entry name" value="NTP_transf_3"/>
    <property type="match status" value="1"/>
</dbReference>
<evidence type="ECO:0000256" key="4">
    <source>
        <dbReference type="ARBA" id="ARBA00022741"/>
    </source>
</evidence>
<keyword evidence="4 8" id="KW-0547">Nucleotide-binding</keyword>
<comment type="caution">
    <text evidence="10">The sequence shown here is derived from an EMBL/GenBank/DDBJ whole genome shotgun (WGS) entry which is preliminary data.</text>
</comment>
<dbReference type="AlphaFoldDB" id="A0A351U112"/>
<evidence type="ECO:0000256" key="5">
    <source>
        <dbReference type="ARBA" id="ARBA00022842"/>
    </source>
</evidence>
<keyword evidence="10" id="KW-0548">Nucleotidyltransferase</keyword>
<evidence type="ECO:0000256" key="8">
    <source>
        <dbReference type="HAMAP-Rule" id="MF_00316"/>
    </source>
</evidence>
<reference evidence="10" key="2">
    <citation type="submission" date="2020-01" db="EMBL/GenBank/DDBJ databases">
        <authorList>
            <person name="Campanaro S."/>
        </authorList>
    </citation>
    <scope>NUCLEOTIDE SEQUENCE</scope>
    <source>
        <strain evidence="10">AS06rmzACSIP_7</strain>
    </source>
</reference>
<dbReference type="InterPro" id="IPR025877">
    <property type="entry name" value="MobA-like_NTP_Trfase"/>
</dbReference>
<keyword evidence="3 8" id="KW-0479">Metal-binding</keyword>
<evidence type="ECO:0000256" key="1">
    <source>
        <dbReference type="ARBA" id="ARBA00022490"/>
    </source>
</evidence>
<proteinExistence type="inferred from homology"/>
<comment type="cofactor">
    <cofactor evidence="8">
        <name>Mg(2+)</name>
        <dbReference type="ChEBI" id="CHEBI:18420"/>
    </cofactor>
</comment>
<evidence type="ECO:0000313" key="10">
    <source>
        <dbReference type="EMBL" id="NLW35308.1"/>
    </source>
</evidence>
<gene>
    <name evidence="8" type="primary">mobA</name>
    <name evidence="10" type="ORF">GXY80_07490</name>
</gene>
<dbReference type="Proteomes" id="UP000777265">
    <property type="component" value="Unassembled WGS sequence"/>
</dbReference>
<keyword evidence="7 8" id="KW-0501">Molybdenum cofactor biosynthesis</keyword>
<dbReference type="EMBL" id="JAAYEE010000124">
    <property type="protein sequence ID" value="NLW35308.1"/>
    <property type="molecule type" value="Genomic_DNA"/>
</dbReference>
<comment type="catalytic activity">
    <reaction evidence="8">
        <text>Mo-molybdopterin + GTP + H(+) = Mo-molybdopterin guanine dinucleotide + diphosphate</text>
        <dbReference type="Rhea" id="RHEA:34243"/>
        <dbReference type="ChEBI" id="CHEBI:15378"/>
        <dbReference type="ChEBI" id="CHEBI:33019"/>
        <dbReference type="ChEBI" id="CHEBI:37565"/>
        <dbReference type="ChEBI" id="CHEBI:71302"/>
        <dbReference type="ChEBI" id="CHEBI:71310"/>
        <dbReference type="EC" id="2.7.7.77"/>
    </reaction>
</comment>
<dbReference type="PANTHER" id="PTHR19136">
    <property type="entry name" value="MOLYBDENUM COFACTOR GUANYLYLTRANSFERASE"/>
    <property type="match status" value="1"/>
</dbReference>
<feature type="binding site" evidence="8">
    <location>
        <position position="94"/>
    </location>
    <ligand>
        <name>Mg(2+)</name>
        <dbReference type="ChEBI" id="CHEBI:18420"/>
    </ligand>
</feature>
<dbReference type="CDD" id="cd02503">
    <property type="entry name" value="MobA"/>
    <property type="match status" value="1"/>
</dbReference>
<comment type="function">
    <text evidence="8">Transfers a GMP moiety from GTP to Mo-molybdopterin (Mo-MPT) cofactor (Moco or molybdenum cofactor) to form Mo-molybdopterin guanine dinucleotide (Mo-MGD) cofactor.</text>
</comment>
<comment type="similarity">
    <text evidence="8">Belongs to the MobA family.</text>
</comment>
<dbReference type="HAMAP" id="MF_00316">
    <property type="entry name" value="MobA"/>
    <property type="match status" value="1"/>
</dbReference>
<keyword evidence="5 8" id="KW-0460">Magnesium</keyword>
<comment type="subcellular location">
    <subcellularLocation>
        <location evidence="8">Cytoplasm</location>
    </subcellularLocation>
</comment>
<evidence type="ECO:0000256" key="3">
    <source>
        <dbReference type="ARBA" id="ARBA00022723"/>
    </source>
</evidence>
<dbReference type="Gene3D" id="3.90.550.10">
    <property type="entry name" value="Spore Coat Polysaccharide Biosynthesis Protein SpsA, Chain A"/>
    <property type="match status" value="1"/>
</dbReference>
<evidence type="ECO:0000256" key="7">
    <source>
        <dbReference type="ARBA" id="ARBA00023150"/>
    </source>
</evidence>
<dbReference type="GO" id="GO:0005525">
    <property type="term" value="F:GTP binding"/>
    <property type="evidence" value="ECO:0007669"/>
    <property type="project" value="UniProtKB-UniRule"/>
</dbReference>
<dbReference type="GO" id="GO:0061603">
    <property type="term" value="F:molybdenum cofactor guanylyltransferase activity"/>
    <property type="evidence" value="ECO:0007669"/>
    <property type="project" value="UniProtKB-EC"/>
</dbReference>
<comment type="domain">
    <text evidence="8">The N-terminal domain determines nucleotide recognition and specific binding, while the C-terminal domain determines the specific binding to the target protein.</text>
</comment>
<protein>
    <recommendedName>
        <fullName evidence="8">Probable molybdenum cofactor guanylyltransferase</fullName>
        <shortName evidence="8">MoCo guanylyltransferase</shortName>
        <ecNumber evidence="8">2.7.7.77</ecNumber>
    </recommendedName>
    <alternativeName>
        <fullName evidence="8">GTP:molybdopterin guanylyltransferase</fullName>
    </alternativeName>
    <alternativeName>
        <fullName evidence="8">Mo-MPT guanylyltransferase</fullName>
    </alternativeName>
    <alternativeName>
        <fullName evidence="8">Molybdopterin guanylyltransferase</fullName>
    </alternativeName>
    <alternativeName>
        <fullName evidence="8">Molybdopterin-guanine dinucleotide synthase</fullName>
        <shortName evidence="8">MGD synthase</shortName>
    </alternativeName>
</protein>
<keyword evidence="2 8" id="KW-0808">Transferase</keyword>
<dbReference type="GO" id="GO:0005737">
    <property type="term" value="C:cytoplasm"/>
    <property type="evidence" value="ECO:0007669"/>
    <property type="project" value="UniProtKB-SubCell"/>
</dbReference>
<dbReference type="PANTHER" id="PTHR19136:SF81">
    <property type="entry name" value="MOLYBDENUM COFACTOR GUANYLYLTRANSFERASE"/>
    <property type="match status" value="1"/>
</dbReference>
<keyword evidence="6 8" id="KW-0342">GTP-binding</keyword>
<keyword evidence="1 8" id="KW-0963">Cytoplasm</keyword>
<comment type="caution">
    <text evidence="8">Lacks conserved residue(s) required for the propagation of feature annotation.</text>
</comment>
<evidence type="ECO:0000256" key="6">
    <source>
        <dbReference type="ARBA" id="ARBA00023134"/>
    </source>
</evidence>
<organism evidence="10 11">
    <name type="scientific">Syntrophorhabdus aromaticivorans</name>
    <dbReference type="NCBI Taxonomy" id="328301"/>
    <lineage>
        <taxon>Bacteria</taxon>
        <taxon>Pseudomonadati</taxon>
        <taxon>Thermodesulfobacteriota</taxon>
        <taxon>Syntrophorhabdia</taxon>
        <taxon>Syntrophorhabdales</taxon>
        <taxon>Syntrophorhabdaceae</taxon>
        <taxon>Syntrophorhabdus</taxon>
    </lineage>
</organism>